<dbReference type="Gene3D" id="1.20.5.170">
    <property type="match status" value="1"/>
</dbReference>
<evidence type="ECO:0008006" key="5">
    <source>
        <dbReference type="Google" id="ProtNLM"/>
    </source>
</evidence>
<dbReference type="Proteomes" id="UP000612055">
    <property type="component" value="Unassembled WGS sequence"/>
</dbReference>
<name>A0A835Y5D8_9CHLO</name>
<feature type="region of interest" description="Disordered" evidence="2">
    <location>
        <begin position="52"/>
        <end position="104"/>
    </location>
</feature>
<protein>
    <recommendedName>
        <fullName evidence="5">BZIP domain-containing protein</fullName>
    </recommendedName>
</protein>
<comment type="caution">
    <text evidence="3">The sequence shown here is derived from an EMBL/GenBank/DDBJ whole genome shotgun (WGS) entry which is preliminary data.</text>
</comment>
<sequence length="320" mass="33534">MEDLGGLASMGSIGEDWTLPLEGFMSGTSVGAGLDQPFLGELEAIASRLEMPYEEPEPEPEPATAIKVEEPPCTSAAALQSPPLSEDEDGTRSSGPKRRRRIRTERQQVLNRLAQQRYRQRKKEKVQALQTNVATLQEQLDRLALLEVENVELRNSAAKLSSDVAGRDAQLAAAAAALRNTQLALKSTSDRCAAAERTVSEQQQTIEGMRSQLRSSTLAGMDPQALSDRLLAIIKEALADVSASGSGSGSGSGQAGGGACSMEGVSGAGGSGAQSLVSEAVIERIGRTLTSCCRELVYATKGLQSSATSEAPAAIPVSCC</sequence>
<dbReference type="GO" id="GO:0003700">
    <property type="term" value="F:DNA-binding transcription factor activity"/>
    <property type="evidence" value="ECO:0007669"/>
    <property type="project" value="InterPro"/>
</dbReference>
<evidence type="ECO:0000256" key="2">
    <source>
        <dbReference type="SAM" id="MobiDB-lite"/>
    </source>
</evidence>
<feature type="coiled-coil region" evidence="1">
    <location>
        <begin position="119"/>
        <end position="163"/>
    </location>
</feature>
<organism evidence="3 4">
    <name type="scientific">Edaphochlamys debaryana</name>
    <dbReference type="NCBI Taxonomy" id="47281"/>
    <lineage>
        <taxon>Eukaryota</taxon>
        <taxon>Viridiplantae</taxon>
        <taxon>Chlorophyta</taxon>
        <taxon>core chlorophytes</taxon>
        <taxon>Chlorophyceae</taxon>
        <taxon>CS clade</taxon>
        <taxon>Chlamydomonadales</taxon>
        <taxon>Chlamydomonadales incertae sedis</taxon>
        <taxon>Edaphochlamys</taxon>
    </lineage>
</organism>
<evidence type="ECO:0000313" key="4">
    <source>
        <dbReference type="Proteomes" id="UP000612055"/>
    </source>
</evidence>
<dbReference type="AlphaFoldDB" id="A0A835Y5D8"/>
<keyword evidence="4" id="KW-1185">Reference proteome</keyword>
<reference evidence="3" key="1">
    <citation type="journal article" date="2020" name="bioRxiv">
        <title>Comparative genomics of Chlamydomonas.</title>
        <authorList>
            <person name="Craig R.J."/>
            <person name="Hasan A.R."/>
            <person name="Ness R.W."/>
            <person name="Keightley P.D."/>
        </authorList>
    </citation>
    <scope>NUCLEOTIDE SEQUENCE</scope>
    <source>
        <strain evidence="3">CCAP 11/70</strain>
    </source>
</reference>
<proteinExistence type="predicted"/>
<accession>A0A835Y5D8</accession>
<dbReference type="InterPro" id="IPR046347">
    <property type="entry name" value="bZIP_sf"/>
</dbReference>
<gene>
    <name evidence="3" type="ORF">HYH03_008960</name>
</gene>
<dbReference type="OrthoDB" id="551935at2759"/>
<dbReference type="CDD" id="cd14686">
    <property type="entry name" value="bZIP"/>
    <property type="match status" value="1"/>
</dbReference>
<dbReference type="EMBL" id="JAEHOE010000042">
    <property type="protein sequence ID" value="KAG2492800.1"/>
    <property type="molecule type" value="Genomic_DNA"/>
</dbReference>
<keyword evidence="1" id="KW-0175">Coiled coil</keyword>
<dbReference type="SUPFAM" id="SSF57959">
    <property type="entry name" value="Leucine zipper domain"/>
    <property type="match status" value="1"/>
</dbReference>
<evidence type="ECO:0000256" key="1">
    <source>
        <dbReference type="SAM" id="Coils"/>
    </source>
</evidence>
<evidence type="ECO:0000313" key="3">
    <source>
        <dbReference type="EMBL" id="KAG2492800.1"/>
    </source>
</evidence>